<evidence type="ECO:0000313" key="1">
    <source>
        <dbReference type="EMBL" id="MFD1051144.1"/>
    </source>
</evidence>
<reference evidence="2" key="1">
    <citation type="journal article" date="2019" name="Int. J. Syst. Evol. Microbiol.">
        <title>The Global Catalogue of Microorganisms (GCM) 10K type strain sequencing project: providing services to taxonomists for standard genome sequencing and annotation.</title>
        <authorList>
            <consortium name="The Broad Institute Genomics Platform"/>
            <consortium name="The Broad Institute Genome Sequencing Center for Infectious Disease"/>
            <person name="Wu L."/>
            <person name="Ma J."/>
        </authorList>
    </citation>
    <scope>NUCLEOTIDE SEQUENCE [LARGE SCALE GENOMIC DNA]</scope>
    <source>
        <strain evidence="2">JCM 31486</strain>
    </source>
</reference>
<dbReference type="EMBL" id="JBHTIS010003361">
    <property type="protein sequence ID" value="MFD1051144.1"/>
    <property type="molecule type" value="Genomic_DNA"/>
</dbReference>
<keyword evidence="2" id="KW-1185">Reference proteome</keyword>
<comment type="caution">
    <text evidence="1">The sequence shown here is derived from an EMBL/GenBank/DDBJ whole genome shotgun (WGS) entry which is preliminary data.</text>
</comment>
<evidence type="ECO:0000313" key="2">
    <source>
        <dbReference type="Proteomes" id="UP001597045"/>
    </source>
</evidence>
<dbReference type="Gene3D" id="3.40.50.2300">
    <property type="match status" value="1"/>
</dbReference>
<protein>
    <submittedName>
        <fullName evidence="1">Uncharacterized protein</fullName>
    </submittedName>
</protein>
<gene>
    <name evidence="1" type="ORF">ACFQ1S_39240</name>
</gene>
<dbReference type="Proteomes" id="UP001597045">
    <property type="component" value="Unassembled WGS sequence"/>
</dbReference>
<organism evidence="1 2">
    <name type="scientific">Kibdelosporangium lantanae</name>
    <dbReference type="NCBI Taxonomy" id="1497396"/>
    <lineage>
        <taxon>Bacteria</taxon>
        <taxon>Bacillati</taxon>
        <taxon>Actinomycetota</taxon>
        <taxon>Actinomycetes</taxon>
        <taxon>Pseudonocardiales</taxon>
        <taxon>Pseudonocardiaceae</taxon>
        <taxon>Kibdelosporangium</taxon>
    </lineage>
</organism>
<name>A0ABW3MPA4_9PSEU</name>
<accession>A0ABW3MPA4</accession>
<proteinExistence type="predicted"/>
<sequence>MAAVHADVVVAYSLRTNAPAITAVQQRNLPYVVVDQPVVEGVPTVRVDDFQWYDSPRADDVEELWYDLQPGCGGDEDRDLFVGDGRIYPIGTAWDRGETHLGIDLENPADRRVFDFHGEDLLDNELDGRPVRGSLYPVFSSYARLLAHVVEVRPLPGE</sequence>